<dbReference type="InterPro" id="IPR007213">
    <property type="entry name" value="Ppm1/Ppm2/Tcmp"/>
</dbReference>
<evidence type="ECO:0000256" key="3">
    <source>
        <dbReference type="SAM" id="MobiDB-lite"/>
    </source>
</evidence>
<evidence type="ECO:0000313" key="4">
    <source>
        <dbReference type="EMBL" id="KUI65030.1"/>
    </source>
</evidence>
<evidence type="ECO:0000256" key="2">
    <source>
        <dbReference type="ARBA" id="ARBA00022679"/>
    </source>
</evidence>
<dbReference type="OrthoDB" id="203237at2759"/>
<feature type="region of interest" description="Disordered" evidence="3">
    <location>
        <begin position="1"/>
        <end position="21"/>
    </location>
</feature>
<organism evidence="4 5">
    <name type="scientific">Cytospora mali</name>
    <name type="common">Apple Valsa canker fungus</name>
    <name type="synonym">Valsa mali</name>
    <dbReference type="NCBI Taxonomy" id="578113"/>
    <lineage>
        <taxon>Eukaryota</taxon>
        <taxon>Fungi</taxon>
        <taxon>Dikarya</taxon>
        <taxon>Ascomycota</taxon>
        <taxon>Pezizomycotina</taxon>
        <taxon>Sordariomycetes</taxon>
        <taxon>Sordariomycetidae</taxon>
        <taxon>Diaporthales</taxon>
        <taxon>Cytosporaceae</taxon>
        <taxon>Cytospora</taxon>
    </lineage>
</organism>
<keyword evidence="1" id="KW-0489">Methyltransferase</keyword>
<accession>A0A194VMG7</accession>
<dbReference type="PANTHER" id="PTHR43619:SF2">
    <property type="entry name" value="S-ADENOSYL-L-METHIONINE-DEPENDENT METHYLTRANSFERASES SUPERFAMILY PROTEIN"/>
    <property type="match status" value="1"/>
</dbReference>
<protein>
    <submittedName>
        <fullName evidence="4">Tetracenomycin polyketide synthesis O-methyltransferase TcmP</fullName>
    </submittedName>
</protein>
<dbReference type="Proteomes" id="UP000078559">
    <property type="component" value="Chromosome 1"/>
</dbReference>
<feature type="compositionally biased region" description="Basic and acidic residues" evidence="3">
    <location>
        <begin position="1"/>
        <end position="11"/>
    </location>
</feature>
<dbReference type="SUPFAM" id="SSF53335">
    <property type="entry name" value="S-adenosyl-L-methionine-dependent methyltransferases"/>
    <property type="match status" value="1"/>
</dbReference>
<dbReference type="Gene3D" id="3.40.50.150">
    <property type="entry name" value="Vaccinia Virus protein VP39"/>
    <property type="match status" value="1"/>
</dbReference>
<sequence length="285" mass="32630">MATRASKETSRRPCLQGRKVPPKEKIRLTGPEATMLPMLFFRALDAKRPNPILGDPYAQKLLDRCDVDFSAEPFVEDDRFIEYDFLDSHCNEPVTVIHLGCGLDCRYMRMRKGPNVRWIDVDKPLVVEARTRLVPSPQDEDYTLRTLQITKTGWTRDIPNDRPTLVIAEGLLPYLSVDAGERVFRDVAEYFQSGEIAVDHVSSLVTRLSGAIKVVRTSGARLCWGVDNPREEIEALHPKLRMKECLHWADFMDEHPPLFGVTMTRVMGALMPGWKSNLKLLRFEY</sequence>
<name>A0A194VMG7_CYTMA</name>
<dbReference type="EMBL" id="CM003098">
    <property type="protein sequence ID" value="KUI65030.1"/>
    <property type="molecule type" value="Genomic_DNA"/>
</dbReference>
<evidence type="ECO:0000256" key="1">
    <source>
        <dbReference type="ARBA" id="ARBA00022603"/>
    </source>
</evidence>
<dbReference type="GO" id="GO:0032259">
    <property type="term" value="P:methylation"/>
    <property type="evidence" value="ECO:0007669"/>
    <property type="project" value="UniProtKB-KW"/>
</dbReference>
<dbReference type="GO" id="GO:0008168">
    <property type="term" value="F:methyltransferase activity"/>
    <property type="evidence" value="ECO:0007669"/>
    <property type="project" value="UniProtKB-KW"/>
</dbReference>
<keyword evidence="5" id="KW-1185">Reference proteome</keyword>
<proteinExistence type="predicted"/>
<dbReference type="Pfam" id="PF04072">
    <property type="entry name" value="LCM"/>
    <property type="match status" value="1"/>
</dbReference>
<gene>
    <name evidence="4" type="ORF">VM1G_01172</name>
</gene>
<dbReference type="AlphaFoldDB" id="A0A194VMG7"/>
<dbReference type="InterPro" id="IPR029063">
    <property type="entry name" value="SAM-dependent_MTases_sf"/>
</dbReference>
<reference evidence="4" key="1">
    <citation type="submission" date="2014-12" db="EMBL/GenBank/DDBJ databases">
        <title>Genome Sequence of Valsa Canker Pathogens Uncovers a Specific Adaption of Colonization on Woody Bark.</title>
        <authorList>
            <person name="Yin Z."/>
            <person name="Liu H."/>
            <person name="Gao X."/>
            <person name="Li Z."/>
            <person name="Song N."/>
            <person name="Ke X."/>
            <person name="Dai Q."/>
            <person name="Wu Y."/>
            <person name="Sun Y."/>
            <person name="Xu J.-R."/>
            <person name="Kang Z.K."/>
            <person name="Wang L."/>
            <person name="Huang L."/>
        </authorList>
    </citation>
    <scope>NUCLEOTIDE SEQUENCE [LARGE SCALE GENOMIC DNA]</scope>
    <source>
        <strain evidence="4">03-8</strain>
    </source>
</reference>
<dbReference type="PANTHER" id="PTHR43619">
    <property type="entry name" value="S-ADENOSYL-L-METHIONINE-DEPENDENT METHYLTRANSFERASE YKTD-RELATED"/>
    <property type="match status" value="1"/>
</dbReference>
<evidence type="ECO:0000313" key="5">
    <source>
        <dbReference type="Proteomes" id="UP000078559"/>
    </source>
</evidence>
<keyword evidence="2" id="KW-0808">Transferase</keyword>